<name>F8NLZ6_SERL9</name>
<sequence>MLADERTDIEEGELLESWAHFESMLKEHFQDTFKEERAKYEIMYLTQGTLTAQEYFVKFKATRRRAGYNIKRNEQFLITLIRNNINGPLIKQIIYSGNIPKTYVK</sequence>
<accession>F8NLZ6</accession>
<dbReference type="KEGG" id="sla:SERLADRAFT_435072"/>
<evidence type="ECO:0000313" key="2">
    <source>
        <dbReference type="EMBL" id="EGO27300.1"/>
    </source>
</evidence>
<dbReference type="RefSeq" id="XP_007315391.1">
    <property type="nucleotide sequence ID" value="XM_007315329.1"/>
</dbReference>
<evidence type="ECO:0000259" key="1">
    <source>
        <dbReference type="Pfam" id="PF03732"/>
    </source>
</evidence>
<dbReference type="InterPro" id="IPR005162">
    <property type="entry name" value="Retrotrans_gag_dom"/>
</dbReference>
<dbReference type="EMBL" id="GL945431">
    <property type="protein sequence ID" value="EGO27300.1"/>
    <property type="molecule type" value="Genomic_DNA"/>
</dbReference>
<dbReference type="Pfam" id="PF03732">
    <property type="entry name" value="Retrotrans_gag"/>
    <property type="match status" value="1"/>
</dbReference>
<dbReference type="GeneID" id="18814497"/>
<reference evidence="2" key="1">
    <citation type="submission" date="2011-04" db="EMBL/GenBank/DDBJ databases">
        <title>Evolution of plant cell wall degrading machinery underlies the functional diversity of forest fungi.</title>
        <authorList>
            <consortium name="US DOE Joint Genome Institute (JGI-PGF)"/>
            <person name="Eastwood D.C."/>
            <person name="Floudas D."/>
            <person name="Binder M."/>
            <person name="Majcherczyk A."/>
            <person name="Schneider P."/>
            <person name="Aerts A."/>
            <person name="Asiegbu F.O."/>
            <person name="Baker S.E."/>
            <person name="Barry K."/>
            <person name="Bendiksby M."/>
            <person name="Blumentritt M."/>
            <person name="Coutinho P.M."/>
            <person name="Cullen D."/>
            <person name="Cullen D."/>
            <person name="Gathman A."/>
            <person name="Goodell B."/>
            <person name="Henrissat B."/>
            <person name="Ihrmark K."/>
            <person name="Kauserud H."/>
            <person name="Kohler A."/>
            <person name="LaButti K."/>
            <person name="Lapidus A."/>
            <person name="Lavin J.L."/>
            <person name="Lee Y.-H."/>
            <person name="Lindquist E."/>
            <person name="Lilly W."/>
            <person name="Lucas S."/>
            <person name="Morin E."/>
            <person name="Murat C."/>
            <person name="Oguiza J.A."/>
            <person name="Park J."/>
            <person name="Pisabarro A.G."/>
            <person name="Riley R."/>
            <person name="Rosling A."/>
            <person name="Salamov A."/>
            <person name="Schmidt O."/>
            <person name="Schmutz J."/>
            <person name="Skrede I."/>
            <person name="Stenlid J."/>
            <person name="Wiebenga A."/>
            <person name="Xie X."/>
            <person name="Kues U."/>
            <person name="Hibbett D.S."/>
            <person name="Hoffmeister D."/>
            <person name="Hogberg N."/>
            <person name="Martin F."/>
            <person name="Grigoriev I.V."/>
            <person name="Watkinson S.C."/>
        </authorList>
    </citation>
    <scope>NUCLEOTIDE SEQUENCE</scope>
    <source>
        <strain evidence="2">S7.9</strain>
    </source>
</reference>
<dbReference type="OrthoDB" id="2645941at2759"/>
<protein>
    <recommendedName>
        <fullName evidence="1">Retrotransposon gag domain-containing protein</fullName>
    </recommendedName>
</protein>
<dbReference type="HOGENOM" id="CLU_2238256_0_0_1"/>
<organism>
    <name type="scientific">Serpula lacrymans var. lacrymans (strain S7.9)</name>
    <name type="common">Dry rot fungus</name>
    <dbReference type="NCBI Taxonomy" id="578457"/>
    <lineage>
        <taxon>Eukaryota</taxon>
        <taxon>Fungi</taxon>
        <taxon>Dikarya</taxon>
        <taxon>Basidiomycota</taxon>
        <taxon>Agaricomycotina</taxon>
        <taxon>Agaricomycetes</taxon>
        <taxon>Agaricomycetidae</taxon>
        <taxon>Boletales</taxon>
        <taxon>Coniophorineae</taxon>
        <taxon>Serpulaceae</taxon>
        <taxon>Serpula</taxon>
    </lineage>
</organism>
<dbReference type="Proteomes" id="UP000008064">
    <property type="component" value="Unassembled WGS sequence"/>
</dbReference>
<proteinExistence type="predicted"/>
<gene>
    <name evidence="2" type="ORF">SERLADRAFT_435072</name>
</gene>
<dbReference type="AlphaFoldDB" id="F8NLZ6"/>
<feature type="domain" description="Retrotransposon gag" evidence="1">
    <location>
        <begin position="11"/>
        <end position="80"/>
    </location>
</feature>